<evidence type="ECO:0000256" key="3">
    <source>
        <dbReference type="ARBA" id="ARBA00012593"/>
    </source>
</evidence>
<dbReference type="STRING" id="747525.W4JRN8"/>
<keyword evidence="15" id="KW-1185">Reference proteome</keyword>
<dbReference type="InterPro" id="IPR008291">
    <property type="entry name" value="Glucoamylase_SBD"/>
</dbReference>
<evidence type="ECO:0000313" key="15">
    <source>
        <dbReference type="Proteomes" id="UP000030671"/>
    </source>
</evidence>
<dbReference type="GO" id="GO:2001070">
    <property type="term" value="F:starch binding"/>
    <property type="evidence" value="ECO:0007669"/>
    <property type="project" value="InterPro"/>
</dbReference>
<dbReference type="eggNOG" id="ENOG502QPM2">
    <property type="taxonomic scope" value="Eukaryota"/>
</dbReference>
<dbReference type="GO" id="GO:0000272">
    <property type="term" value="P:polysaccharide catabolic process"/>
    <property type="evidence" value="ECO:0007669"/>
    <property type="project" value="UniProtKB-KW"/>
</dbReference>
<evidence type="ECO:0000256" key="5">
    <source>
        <dbReference type="ARBA" id="ARBA00022801"/>
    </source>
</evidence>
<keyword evidence="4" id="KW-0732">Signal</keyword>
<dbReference type="SUPFAM" id="SSF48208">
    <property type="entry name" value="Six-hairpin glycosidases"/>
    <property type="match status" value="1"/>
</dbReference>
<dbReference type="Pfam" id="PF00723">
    <property type="entry name" value="Glyco_hydro_15"/>
    <property type="match status" value="1"/>
</dbReference>
<evidence type="ECO:0000256" key="6">
    <source>
        <dbReference type="ARBA" id="ARBA00023180"/>
    </source>
</evidence>
<keyword evidence="5 14" id="KW-0378">Hydrolase</keyword>
<evidence type="ECO:0000256" key="10">
    <source>
        <dbReference type="ARBA" id="ARBA00033442"/>
    </source>
</evidence>
<evidence type="ECO:0000256" key="12">
    <source>
        <dbReference type="PIRSR" id="PIRSR001031-2"/>
    </source>
</evidence>
<dbReference type="InterPro" id="IPR000165">
    <property type="entry name" value="Glucoamylase"/>
</dbReference>
<accession>W4JRN8</accession>
<evidence type="ECO:0000256" key="9">
    <source>
        <dbReference type="ARBA" id="ARBA00023326"/>
    </source>
</evidence>
<dbReference type="KEGG" id="hir:HETIRDRAFT_39327"/>
<sequence length="554" mass="60888">MVIKLTGELARTTMHFPLLFATAFFASDVVAARIILSPVDDYINKQYPLSKKLLLGNIGQPVGAAPGVTGVAEASNTNPLVKFTWVRDSAMVFKALVDEFTLGTDDSLRGIIDEFSLAQVRMQHTENPAGSVSTGGLAEVKFSLDLKPDTGTWSRPQNDGPPLRANILISYAEWLLAGKNTSFVEQVLWPSISLDIDHVINHWNEPSFELWEIVWTDSYWTAAMQARAVYTAFSLGRKLGYDEQVNRWEAVAASILCFMQSFWKEKEGIVASTTVRDRSGVDSATVLASIYNWDPAAGCDPLTLQPCSDRALANLKAVVDGFRSYPINPKEGAAAIGLWTEDQIYFHPWYLATFGVAEQLYDALMSWDRAGEITVTSTSQPFFRQFVSGIRASTFKKGNPTYRKIVAGVQEFADNTIMIAAKYTGAGGSLPQQFHNQTGEPVGASGLSWSYSASVTAFNARRGQRPVSWGAKGLVRAAASSCNGNVAAAGHEGVGHSEDIEGVFSNDEINLLEGLYREAEVANERYYTYNQGSLFEKVYREGKGFVMNYLADYY</sequence>
<evidence type="ECO:0000259" key="13">
    <source>
        <dbReference type="Pfam" id="PF00723"/>
    </source>
</evidence>
<keyword evidence="8" id="KW-0326">Glycosidase</keyword>
<evidence type="ECO:0000256" key="8">
    <source>
        <dbReference type="ARBA" id="ARBA00023295"/>
    </source>
</evidence>
<dbReference type="EC" id="3.2.1.3" evidence="3"/>
<evidence type="ECO:0000256" key="11">
    <source>
        <dbReference type="ARBA" id="ARBA00033473"/>
    </source>
</evidence>
<dbReference type="PANTHER" id="PTHR31616">
    <property type="entry name" value="TREHALASE"/>
    <property type="match status" value="1"/>
</dbReference>
<dbReference type="GO" id="GO:0000324">
    <property type="term" value="C:fungal-type vacuole"/>
    <property type="evidence" value="ECO:0007669"/>
    <property type="project" value="TreeGrafter"/>
</dbReference>
<evidence type="ECO:0000313" key="14">
    <source>
        <dbReference type="EMBL" id="ETW75536.1"/>
    </source>
</evidence>
<dbReference type="PANTHER" id="PTHR31616:SF12">
    <property type="entry name" value="GLUCOAMYLASE"/>
    <property type="match status" value="1"/>
</dbReference>
<dbReference type="RefSeq" id="XP_009552485.1">
    <property type="nucleotide sequence ID" value="XM_009554190.1"/>
</dbReference>
<dbReference type="Gene3D" id="1.50.10.10">
    <property type="match status" value="1"/>
</dbReference>
<dbReference type="GO" id="GO:0004339">
    <property type="term" value="F:glucan 1,4-alpha-glucosidase activity"/>
    <property type="evidence" value="ECO:0007669"/>
    <property type="project" value="UniProtKB-EC"/>
</dbReference>
<dbReference type="GeneID" id="20672493"/>
<feature type="domain" description="GH15-like" evidence="13">
    <location>
        <begin position="50"/>
        <end position="458"/>
    </location>
</feature>
<dbReference type="PIRSF" id="PIRSF001031">
    <property type="entry name" value="Glu-a-glcsd_SBD"/>
    <property type="match status" value="1"/>
</dbReference>
<comment type="catalytic activity">
    <reaction evidence="1">
        <text>Hydrolysis of terminal (1-&gt;4)-linked alpha-D-glucose residues successively from non-reducing ends of the chains with release of beta-D-glucose.</text>
        <dbReference type="EC" id="3.2.1.3"/>
    </reaction>
</comment>
<protein>
    <recommendedName>
        <fullName evidence="3">glucan 1,4-alpha-glucosidase</fullName>
        <ecNumber evidence="3">3.2.1.3</ecNumber>
    </recommendedName>
    <alternativeName>
        <fullName evidence="11">1,4-alpha-D-glucan glucohydrolase</fullName>
    </alternativeName>
    <alternativeName>
        <fullName evidence="10">Glucan 1,4-alpha-glucosidase</fullName>
    </alternativeName>
</protein>
<keyword evidence="9" id="KW-0624">Polysaccharide degradation</keyword>
<dbReference type="Proteomes" id="UP000030671">
    <property type="component" value="Unassembled WGS sequence"/>
</dbReference>
<evidence type="ECO:0000256" key="4">
    <source>
        <dbReference type="ARBA" id="ARBA00022729"/>
    </source>
</evidence>
<dbReference type="AlphaFoldDB" id="W4JRN8"/>
<dbReference type="PRINTS" id="PR00736">
    <property type="entry name" value="GLHYDRLASE15"/>
</dbReference>
<gene>
    <name evidence="14" type="ORF">HETIRDRAFT_39327</name>
</gene>
<dbReference type="HOGENOM" id="CLU_012173_2_1_1"/>
<name>W4JRN8_HETIT</name>
<evidence type="ECO:0000256" key="1">
    <source>
        <dbReference type="ARBA" id="ARBA00001863"/>
    </source>
</evidence>
<keyword evidence="7" id="KW-0119">Carbohydrate metabolism</keyword>
<reference evidence="14 15" key="1">
    <citation type="journal article" date="2012" name="New Phytol.">
        <title>Insight into trade-off between wood decay and parasitism from the genome of a fungal forest pathogen.</title>
        <authorList>
            <person name="Olson A."/>
            <person name="Aerts A."/>
            <person name="Asiegbu F."/>
            <person name="Belbahri L."/>
            <person name="Bouzid O."/>
            <person name="Broberg A."/>
            <person name="Canback B."/>
            <person name="Coutinho P.M."/>
            <person name="Cullen D."/>
            <person name="Dalman K."/>
            <person name="Deflorio G."/>
            <person name="van Diepen L.T."/>
            <person name="Dunand C."/>
            <person name="Duplessis S."/>
            <person name="Durling M."/>
            <person name="Gonthier P."/>
            <person name="Grimwood J."/>
            <person name="Fossdal C.G."/>
            <person name="Hansson D."/>
            <person name="Henrissat B."/>
            <person name="Hietala A."/>
            <person name="Himmelstrand K."/>
            <person name="Hoffmeister D."/>
            <person name="Hogberg N."/>
            <person name="James T.Y."/>
            <person name="Karlsson M."/>
            <person name="Kohler A."/>
            <person name="Kues U."/>
            <person name="Lee Y.H."/>
            <person name="Lin Y.C."/>
            <person name="Lind M."/>
            <person name="Lindquist E."/>
            <person name="Lombard V."/>
            <person name="Lucas S."/>
            <person name="Lunden K."/>
            <person name="Morin E."/>
            <person name="Murat C."/>
            <person name="Park J."/>
            <person name="Raffaello T."/>
            <person name="Rouze P."/>
            <person name="Salamov A."/>
            <person name="Schmutz J."/>
            <person name="Solheim H."/>
            <person name="Stahlberg J."/>
            <person name="Velez H."/>
            <person name="de Vries R.P."/>
            <person name="Wiebenga A."/>
            <person name="Woodward S."/>
            <person name="Yakovlev I."/>
            <person name="Garbelotto M."/>
            <person name="Martin F."/>
            <person name="Grigoriev I.V."/>
            <person name="Stenlid J."/>
        </authorList>
    </citation>
    <scope>NUCLEOTIDE SEQUENCE [LARGE SCALE GENOMIC DNA]</scope>
    <source>
        <strain evidence="14 15">TC 32-1</strain>
    </source>
</reference>
<evidence type="ECO:0000256" key="2">
    <source>
        <dbReference type="ARBA" id="ARBA00006188"/>
    </source>
</evidence>
<evidence type="ECO:0000256" key="7">
    <source>
        <dbReference type="ARBA" id="ARBA00023277"/>
    </source>
</evidence>
<feature type="binding site" evidence="12">
    <location>
        <position position="153"/>
    </location>
    <ligand>
        <name>substrate</name>
    </ligand>
</feature>
<keyword evidence="6" id="KW-0325">Glycoprotein</keyword>
<dbReference type="FunCoup" id="W4JRN8">
    <property type="interactions" value="48"/>
</dbReference>
<dbReference type="InParanoid" id="W4JRN8"/>
<dbReference type="OrthoDB" id="6123450at2759"/>
<organism evidence="14 15">
    <name type="scientific">Heterobasidion irregulare (strain TC 32-1)</name>
    <dbReference type="NCBI Taxonomy" id="747525"/>
    <lineage>
        <taxon>Eukaryota</taxon>
        <taxon>Fungi</taxon>
        <taxon>Dikarya</taxon>
        <taxon>Basidiomycota</taxon>
        <taxon>Agaricomycotina</taxon>
        <taxon>Agaricomycetes</taxon>
        <taxon>Russulales</taxon>
        <taxon>Bondarzewiaceae</taxon>
        <taxon>Heterobasidion</taxon>
        <taxon>Heterobasidion annosum species complex</taxon>
    </lineage>
</organism>
<dbReference type="InterPro" id="IPR012341">
    <property type="entry name" value="6hp_glycosidase-like_sf"/>
</dbReference>
<dbReference type="InterPro" id="IPR011613">
    <property type="entry name" value="GH15-like"/>
</dbReference>
<dbReference type="InterPro" id="IPR008928">
    <property type="entry name" value="6-hairpin_glycosidase_sf"/>
</dbReference>
<comment type="similarity">
    <text evidence="2">Belongs to the glycosyl hydrolase 15 family.</text>
</comment>
<dbReference type="EMBL" id="KI925466">
    <property type="protein sequence ID" value="ETW75536.1"/>
    <property type="molecule type" value="Genomic_DNA"/>
</dbReference>
<proteinExistence type="inferred from homology"/>